<accession>A0A3S5CL69</accession>
<dbReference type="Proteomes" id="UP000784294">
    <property type="component" value="Unassembled WGS sequence"/>
</dbReference>
<dbReference type="AlphaFoldDB" id="A0A3S5CL69"/>
<comment type="caution">
    <text evidence="2">The sequence shown here is derived from an EMBL/GenBank/DDBJ whole genome shotgun (WGS) entry which is preliminary data.</text>
</comment>
<keyword evidence="3" id="KW-1185">Reference proteome</keyword>
<evidence type="ECO:0000313" key="3">
    <source>
        <dbReference type="Proteomes" id="UP000784294"/>
    </source>
</evidence>
<reference evidence="2" key="1">
    <citation type="submission" date="2018-11" db="EMBL/GenBank/DDBJ databases">
        <authorList>
            <consortium name="Pathogen Informatics"/>
        </authorList>
    </citation>
    <scope>NUCLEOTIDE SEQUENCE</scope>
</reference>
<evidence type="ECO:0000256" key="1">
    <source>
        <dbReference type="SAM" id="Coils"/>
    </source>
</evidence>
<dbReference type="EMBL" id="CAAALY010110885">
    <property type="protein sequence ID" value="VEL30272.1"/>
    <property type="molecule type" value="Genomic_DNA"/>
</dbReference>
<keyword evidence="1" id="KW-0175">Coiled coil</keyword>
<evidence type="ECO:0000313" key="2">
    <source>
        <dbReference type="EMBL" id="VEL30272.1"/>
    </source>
</evidence>
<gene>
    <name evidence="2" type="ORF">PXEA_LOCUS23712</name>
</gene>
<protein>
    <submittedName>
        <fullName evidence="2">Uncharacterized protein</fullName>
    </submittedName>
</protein>
<proteinExistence type="predicted"/>
<feature type="coiled-coil region" evidence="1">
    <location>
        <begin position="315"/>
        <end position="349"/>
    </location>
</feature>
<name>A0A3S5CL69_9PLAT</name>
<feature type="non-terminal residue" evidence="2">
    <location>
        <position position="399"/>
    </location>
</feature>
<organism evidence="2 3">
    <name type="scientific">Protopolystoma xenopodis</name>
    <dbReference type="NCBI Taxonomy" id="117903"/>
    <lineage>
        <taxon>Eukaryota</taxon>
        <taxon>Metazoa</taxon>
        <taxon>Spiralia</taxon>
        <taxon>Lophotrochozoa</taxon>
        <taxon>Platyhelminthes</taxon>
        <taxon>Monogenea</taxon>
        <taxon>Polyopisthocotylea</taxon>
        <taxon>Polystomatidea</taxon>
        <taxon>Polystomatidae</taxon>
        <taxon>Protopolystoma</taxon>
    </lineage>
</organism>
<sequence>MQTAARLAWLVTRLETEGEAHRGRLVKAVEQAVVGLSWPAARGEPEAGVGGAASVVLSRLPRDWADRLAELVRQVGRARLESASRADDWRLAAQEMSAATGAAARLEEEACALVALATGDGDVGQAEEAVAAAQRLRRAALPGLQERVSGLASSQAGQLTGERSADAPVPALAALTRALDAARSAVDAANRAAGDRLAGWRRFEAALGGAAEALREAETRRRRLAASASPADKRARLEARLADLRQLAADATDATGAAQFKVAVASSEAVDASPAAAPAAQPGSLAAAVSEAADWLSRLRPARLPAAWTALGVCLANHAEACDALVARLAQAQARAADCSQAADWLEAELSELTAWLSETQAGLENAPVALTLRPHDADADADAGGVSVRRRLMEELEA</sequence>